<name>A0ABR4Q066_9CEST</name>
<reference evidence="1 2" key="1">
    <citation type="journal article" date="2022" name="Front. Cell. Infect. Microbiol.">
        <title>The Genomes of Two Strains of Taenia crassiceps the Animal Model for the Study of Human Cysticercosis.</title>
        <authorList>
            <person name="Bobes R.J."/>
            <person name="Estrada K."/>
            <person name="Rios-Valencia D.G."/>
            <person name="Calderon-Gallegos A."/>
            <person name="de la Torre P."/>
            <person name="Carrero J.C."/>
            <person name="Sanchez-Flores A."/>
            <person name="Laclette J.P."/>
        </authorList>
    </citation>
    <scope>NUCLEOTIDE SEQUENCE [LARGE SCALE GENOMIC DNA]</scope>
    <source>
        <strain evidence="1">WFUcys</strain>
    </source>
</reference>
<dbReference type="Proteomes" id="UP001651158">
    <property type="component" value="Unassembled WGS sequence"/>
</dbReference>
<organism evidence="1 2">
    <name type="scientific">Taenia crassiceps</name>
    <dbReference type="NCBI Taxonomy" id="6207"/>
    <lineage>
        <taxon>Eukaryota</taxon>
        <taxon>Metazoa</taxon>
        <taxon>Spiralia</taxon>
        <taxon>Lophotrochozoa</taxon>
        <taxon>Platyhelminthes</taxon>
        <taxon>Cestoda</taxon>
        <taxon>Eucestoda</taxon>
        <taxon>Cyclophyllidea</taxon>
        <taxon>Taeniidae</taxon>
        <taxon>Taenia</taxon>
    </lineage>
</organism>
<comment type="caution">
    <text evidence="1">The sequence shown here is derived from an EMBL/GenBank/DDBJ whole genome shotgun (WGS) entry which is preliminary data.</text>
</comment>
<evidence type="ECO:0000313" key="1">
    <source>
        <dbReference type="EMBL" id="KAL5103040.1"/>
    </source>
</evidence>
<evidence type="ECO:0000313" key="2">
    <source>
        <dbReference type="Proteomes" id="UP001651158"/>
    </source>
</evidence>
<proteinExistence type="predicted"/>
<sequence>MVGTGARLIGRPGGREAGVESATPIYVNISCRLFGTSTSLLGHCEALISPSPSVAQHSLDLVEYNATLQRSHRHCKRQHLDGHCISQRHLRRPAALLHSTAWRILVRRQLDLLSISSGGSVGGLDSSIAFLHSYSAVNWRPLKQLC</sequence>
<keyword evidence="2" id="KW-1185">Reference proteome</keyword>
<gene>
    <name evidence="1" type="ORF">TcWFU_002091</name>
</gene>
<accession>A0ABR4Q066</accession>
<protein>
    <submittedName>
        <fullName evidence="1">Uncharacterized protein</fullName>
    </submittedName>
</protein>
<dbReference type="EMBL" id="JAKROA010000021">
    <property type="protein sequence ID" value="KAL5103040.1"/>
    <property type="molecule type" value="Genomic_DNA"/>
</dbReference>